<feature type="compositionally biased region" description="Pro residues" evidence="4">
    <location>
        <begin position="35"/>
        <end position="52"/>
    </location>
</feature>
<dbReference type="InterPro" id="IPR012640">
    <property type="entry name" value="Membr_lipoprot_lipid_attach_CS"/>
</dbReference>
<proteinExistence type="inferred from homology"/>
<comment type="similarity">
    <text evidence="2">Belongs to the LpoB family.</text>
</comment>
<accession>A0A845SEW6</accession>
<evidence type="ECO:0000256" key="4">
    <source>
        <dbReference type="SAM" id="MobiDB-lite"/>
    </source>
</evidence>
<dbReference type="RefSeq" id="WP_162364577.1">
    <property type="nucleotide sequence ID" value="NZ_WUBS01000002.1"/>
</dbReference>
<dbReference type="Pfam" id="PF08139">
    <property type="entry name" value="LPAM_1"/>
    <property type="match status" value="1"/>
</dbReference>
<dbReference type="PANTHER" id="PTHR40593:SF1">
    <property type="entry name" value="PENICILLIN-BINDING PROTEIN ACTIVATOR LPOB"/>
    <property type="match status" value="1"/>
</dbReference>
<keyword evidence="2" id="KW-0564">Palmitate</keyword>
<keyword evidence="2" id="KW-0449">Lipoprotein</keyword>
<dbReference type="PROSITE" id="PS51257">
    <property type="entry name" value="PROKAR_LIPOPROTEIN"/>
    <property type="match status" value="1"/>
</dbReference>
<dbReference type="Proteomes" id="UP000461443">
    <property type="component" value="Unassembled WGS sequence"/>
</dbReference>
<evidence type="ECO:0000256" key="3">
    <source>
        <dbReference type="NCBIfam" id="TIGR02722"/>
    </source>
</evidence>
<keyword evidence="1 2" id="KW-0732">Signal</keyword>
<comment type="function">
    <text evidence="2">Regulator of peptidoglycan synthesis that is essential for the function of penicillin-binding protein 1B (PBP1b).</text>
</comment>
<comment type="subunit">
    <text evidence="2">Interacts with PBP1b.</text>
</comment>
<reference evidence="6 7" key="2">
    <citation type="submission" date="2020-02" db="EMBL/GenBank/DDBJ databases">
        <title>The new genus of Enterobacteriales.</title>
        <authorList>
            <person name="Kim I.S."/>
        </authorList>
    </citation>
    <scope>NUCLEOTIDE SEQUENCE [LARGE SCALE GENOMIC DNA]</scope>
    <source>
        <strain evidence="6 7">SAP-6</strain>
    </source>
</reference>
<organism evidence="6 7">
    <name type="scientific">Acerihabitans arboris</name>
    <dbReference type="NCBI Taxonomy" id="2691583"/>
    <lineage>
        <taxon>Bacteria</taxon>
        <taxon>Pseudomonadati</taxon>
        <taxon>Pseudomonadota</taxon>
        <taxon>Gammaproteobacteria</taxon>
        <taxon>Enterobacterales</taxon>
        <taxon>Pectobacteriaceae</taxon>
        <taxon>Acerihabitans</taxon>
    </lineage>
</organism>
<gene>
    <name evidence="2 6" type="primary">lpoB</name>
    <name evidence="6" type="ORF">GRH90_03905</name>
</gene>
<evidence type="ECO:0000256" key="2">
    <source>
        <dbReference type="HAMAP-Rule" id="MF_01889"/>
    </source>
</evidence>
<dbReference type="Pfam" id="PF13036">
    <property type="entry name" value="LpoB"/>
    <property type="match status" value="1"/>
</dbReference>
<dbReference type="HAMAP" id="MF_01889">
    <property type="entry name" value="LpoB"/>
    <property type="match status" value="1"/>
</dbReference>
<reference evidence="6 7" key="1">
    <citation type="submission" date="2019-12" db="EMBL/GenBank/DDBJ databases">
        <authorList>
            <person name="Lee S.D."/>
        </authorList>
    </citation>
    <scope>NUCLEOTIDE SEQUENCE [LARGE SCALE GENOMIC DNA]</scope>
    <source>
        <strain evidence="6 7">SAP-6</strain>
    </source>
</reference>
<feature type="signal peptide" evidence="5">
    <location>
        <begin position="1"/>
        <end position="21"/>
    </location>
</feature>
<protein>
    <recommendedName>
        <fullName evidence="2 3">Penicillin-binding protein activator LpoB</fullName>
        <shortName evidence="2">PBP activator LpoB</shortName>
    </recommendedName>
</protein>
<keyword evidence="2" id="KW-0573">Peptidoglycan synthesis</keyword>
<dbReference type="GO" id="GO:0031241">
    <property type="term" value="C:periplasmic side of cell outer membrane"/>
    <property type="evidence" value="ECO:0007669"/>
    <property type="project" value="UniProtKB-UniRule"/>
</dbReference>
<feature type="chain" id="PRO_5032648772" description="Penicillin-binding protein activator LpoB" evidence="5">
    <location>
        <begin position="22"/>
        <end position="192"/>
    </location>
</feature>
<feature type="region of interest" description="Disordered" evidence="4">
    <location>
        <begin position="18"/>
        <end position="52"/>
    </location>
</feature>
<sequence length="192" mass="20383">MKKYLFVVLAALVLTGCPTRAPEPEQPPATIEPAQPVPTPQPVPQPQPVPTPPKIRTLDWQASVDPLVKQMLGAQGIAPGSVLLINSMKNNTNGSVQTGKATAALYSALASNSTFTVISQEQMASAKQTLGLSVDDSLESRSKAVGLARYVNAQYVLYSDANGDAKQPEIEMQLMLVQSGEIVWSGKGLAQE</sequence>
<dbReference type="GO" id="GO:0008360">
    <property type="term" value="P:regulation of cell shape"/>
    <property type="evidence" value="ECO:0007669"/>
    <property type="project" value="UniProtKB-KW"/>
</dbReference>
<name>A0A845SEW6_9GAMM</name>
<keyword evidence="2" id="KW-0472">Membrane</keyword>
<evidence type="ECO:0000256" key="5">
    <source>
        <dbReference type="SAM" id="SignalP"/>
    </source>
</evidence>
<comment type="caution">
    <text evidence="6">The sequence shown here is derived from an EMBL/GenBank/DDBJ whole genome shotgun (WGS) entry which is preliminary data.</text>
</comment>
<evidence type="ECO:0000256" key="1">
    <source>
        <dbReference type="ARBA" id="ARBA00022729"/>
    </source>
</evidence>
<dbReference type="PANTHER" id="PTHR40593">
    <property type="entry name" value="PENICILLIN-BINDING PROTEIN ACTIVATOR LPOB"/>
    <property type="match status" value="1"/>
</dbReference>
<dbReference type="NCBIfam" id="TIGR02722">
    <property type="entry name" value="lp"/>
    <property type="match status" value="1"/>
</dbReference>
<dbReference type="InterPro" id="IPR014094">
    <property type="entry name" value="LpoB"/>
</dbReference>
<dbReference type="Gene3D" id="3.40.50.10610">
    <property type="entry name" value="ABC-type transport auxiliary lipoprotein component"/>
    <property type="match status" value="1"/>
</dbReference>
<keyword evidence="2" id="KW-0133">Cell shape</keyword>
<evidence type="ECO:0000313" key="6">
    <source>
        <dbReference type="EMBL" id="NDL61907.1"/>
    </source>
</evidence>
<evidence type="ECO:0000313" key="7">
    <source>
        <dbReference type="Proteomes" id="UP000461443"/>
    </source>
</evidence>
<dbReference type="AlphaFoldDB" id="A0A845SEW6"/>
<dbReference type="GO" id="GO:0030234">
    <property type="term" value="F:enzyme regulator activity"/>
    <property type="evidence" value="ECO:0007669"/>
    <property type="project" value="UniProtKB-UniRule"/>
</dbReference>
<comment type="subcellular location">
    <subcellularLocation>
        <location evidence="2">Cell outer membrane</location>
        <topology evidence="2">Lipid-anchor</topology>
        <orientation evidence="2">Periplasmic side</orientation>
    </subcellularLocation>
</comment>
<dbReference type="GO" id="GO:0009252">
    <property type="term" value="P:peptidoglycan biosynthetic process"/>
    <property type="evidence" value="ECO:0007669"/>
    <property type="project" value="UniProtKB-UniRule"/>
</dbReference>
<keyword evidence="2" id="KW-0998">Cell outer membrane</keyword>
<keyword evidence="7" id="KW-1185">Reference proteome</keyword>
<dbReference type="EMBL" id="WUBS01000002">
    <property type="protein sequence ID" value="NDL61907.1"/>
    <property type="molecule type" value="Genomic_DNA"/>
</dbReference>